<dbReference type="InterPro" id="IPR036527">
    <property type="entry name" value="SCP2_sterol-bd_dom_sf"/>
</dbReference>
<dbReference type="EMBL" id="JAOVZR010000001">
    <property type="protein sequence ID" value="MCY0150509.1"/>
    <property type="molecule type" value="Genomic_DNA"/>
</dbReference>
<dbReference type="Gene3D" id="3.30.1050.10">
    <property type="entry name" value="SCP2 sterol-binding domain"/>
    <property type="match status" value="1"/>
</dbReference>
<keyword evidence="3" id="KW-1185">Reference proteome</keyword>
<proteinExistence type="predicted"/>
<comment type="caution">
    <text evidence="2">The sequence shown here is derived from an EMBL/GenBank/DDBJ whole genome shotgun (WGS) entry which is preliminary data.</text>
</comment>
<evidence type="ECO:0000313" key="3">
    <source>
        <dbReference type="Proteomes" id="UP001073227"/>
    </source>
</evidence>
<dbReference type="SUPFAM" id="SSF55718">
    <property type="entry name" value="SCP-like"/>
    <property type="match status" value="1"/>
</dbReference>
<dbReference type="RefSeq" id="WP_267655942.1">
    <property type="nucleotide sequence ID" value="NZ_JAOVZR010000001.1"/>
</dbReference>
<organism evidence="2 3">
    <name type="scientific">Hoeflea algicola</name>
    <dbReference type="NCBI Taxonomy" id="2983763"/>
    <lineage>
        <taxon>Bacteria</taxon>
        <taxon>Pseudomonadati</taxon>
        <taxon>Pseudomonadota</taxon>
        <taxon>Alphaproteobacteria</taxon>
        <taxon>Hyphomicrobiales</taxon>
        <taxon>Rhizobiaceae</taxon>
        <taxon>Hoeflea</taxon>
    </lineage>
</organism>
<name>A0ABT3ZFF3_9HYPH</name>
<reference evidence="2" key="1">
    <citation type="submission" date="2022-10" db="EMBL/GenBank/DDBJ databases">
        <title>Hoeflea sp. G2-23, isolated from marine algae.</title>
        <authorList>
            <person name="Kristyanto S."/>
            <person name="Kim J.M."/>
            <person name="Jeon C.O."/>
        </authorList>
    </citation>
    <scope>NUCLEOTIDE SEQUENCE</scope>
    <source>
        <strain evidence="2">G2-23</strain>
    </source>
</reference>
<dbReference type="Proteomes" id="UP001073227">
    <property type="component" value="Unassembled WGS sequence"/>
</dbReference>
<sequence length="186" mass="20471">MPHQTSRAAPALPRQSVFAADNLPRLIGKITAPLPLFPIQSILRRMVREVARQRPELFERLGPHIHSTYVIDVAELSFVLRLRPDPDAPGLTAHRRTEQLDPDATIAGPFSALFDVMDGTADSDALFFSRDISISGNTEAAVCLRSALDDLEGSIIEDLVHMSGPLYAPLRFALTRLRKAKPGDQP</sequence>
<dbReference type="InterPro" id="IPR003033">
    <property type="entry name" value="SCP2_sterol-bd_dom"/>
</dbReference>
<feature type="domain" description="SCP2" evidence="1">
    <location>
        <begin position="55"/>
        <end position="148"/>
    </location>
</feature>
<accession>A0ABT3ZFF3</accession>
<protein>
    <submittedName>
        <fullName evidence="2">SCP2 sterol-binding domain-containing protein</fullName>
    </submittedName>
</protein>
<dbReference type="Pfam" id="PF02036">
    <property type="entry name" value="SCP2"/>
    <property type="match status" value="1"/>
</dbReference>
<gene>
    <name evidence="2" type="ORF">OEG84_23085</name>
</gene>
<evidence type="ECO:0000259" key="1">
    <source>
        <dbReference type="Pfam" id="PF02036"/>
    </source>
</evidence>
<evidence type="ECO:0000313" key="2">
    <source>
        <dbReference type="EMBL" id="MCY0150509.1"/>
    </source>
</evidence>